<sequence>MVLLFAVLLIVTAWVAVFSALESKRQDALNSEVKQNRNLARALSEQTLRVIATVDQAMQRVNRARADEGLVPQDLVRFANETGLAPRILVQLSLIGADGRLMGSNLDPTGSKSAHVDLSDREHVRVHLQQRDRPAAQDSLFIGKPVLGKVSQRWTIQLSRALRDAQGHMSGVVVASLDPSYFEQVFATVDLGQSGSVTLVGQDLNVRARIVGGKPSGMGEQLPLTALIAPYLKQSEGNFQGPSSLDGLLRSFAFRRVADFPLFISVSTSIEESLVDWQADRRVLLGLCVLLTVAVAGAALIFVTGLRRLERSHDALRISEAQAQAANQAKSEFLAAISHELRTPLTSIRGFAELMERRLTEERFREAAGLIRKGAEHLNALLSEILDLAKVEAGSMSLLQMPVELRPLLQGSADFFALSAEAKGLHVSAELDPALPLELVCDGLRLKQILNNLLSNAIKFTSEGEVRLRATRLERELLIEVIDTGPGIPRDKHEQIFEKFRQGDAQVSYQHGGTGLGLALSRALAQLMGGTLNVESEPGQGATFSLRIPLDQA</sequence>
<evidence type="ECO:0000256" key="2">
    <source>
        <dbReference type="ARBA" id="ARBA00012438"/>
    </source>
</evidence>
<evidence type="ECO:0000256" key="3">
    <source>
        <dbReference type="ARBA" id="ARBA00022553"/>
    </source>
</evidence>
<comment type="catalytic activity">
    <reaction evidence="1">
        <text>ATP + protein L-histidine = ADP + protein N-phospho-L-histidine.</text>
        <dbReference type="EC" id="2.7.13.3"/>
    </reaction>
</comment>
<evidence type="ECO:0000256" key="8">
    <source>
        <dbReference type="ARBA" id="ARBA00023026"/>
    </source>
</evidence>
<dbReference type="FunFam" id="3.30.565.10:FF:000010">
    <property type="entry name" value="Sensor histidine kinase RcsC"/>
    <property type="match status" value="1"/>
</dbReference>
<evidence type="ECO:0000256" key="9">
    <source>
        <dbReference type="ARBA" id="ARBA00058004"/>
    </source>
</evidence>
<keyword evidence="3" id="KW-0597">Phosphoprotein</keyword>
<proteinExistence type="predicted"/>
<dbReference type="InterPro" id="IPR003661">
    <property type="entry name" value="HisK_dim/P_dom"/>
</dbReference>
<dbReference type="Gene3D" id="3.30.450.20">
    <property type="entry name" value="PAS domain"/>
    <property type="match status" value="2"/>
</dbReference>
<evidence type="ECO:0000256" key="4">
    <source>
        <dbReference type="ARBA" id="ARBA00022679"/>
    </source>
</evidence>
<dbReference type="PANTHER" id="PTHR43047">
    <property type="entry name" value="TWO-COMPONENT HISTIDINE PROTEIN KINASE"/>
    <property type="match status" value="1"/>
</dbReference>
<dbReference type="Pfam" id="PF22588">
    <property type="entry name" value="dCache_1_like"/>
    <property type="match status" value="1"/>
</dbReference>
<dbReference type="SUPFAM" id="SSF47384">
    <property type="entry name" value="Homodimeric domain of signal transducing histidine kinase"/>
    <property type="match status" value="1"/>
</dbReference>
<dbReference type="InterPro" id="IPR004358">
    <property type="entry name" value="Sig_transdc_His_kin-like_C"/>
</dbReference>
<dbReference type="PRINTS" id="PR00344">
    <property type="entry name" value="BCTRLSENSOR"/>
</dbReference>
<accession>A0A2W5DVC4</accession>
<feature type="transmembrane region" description="Helical" evidence="11">
    <location>
        <begin position="283"/>
        <end position="303"/>
    </location>
</feature>
<keyword evidence="7" id="KW-0902">Two-component regulatory system</keyword>
<keyword evidence="5" id="KW-0732">Signal</keyword>
<organism evidence="13 14">
    <name type="scientific">Roseateles depolymerans</name>
    <dbReference type="NCBI Taxonomy" id="76731"/>
    <lineage>
        <taxon>Bacteria</taxon>
        <taxon>Pseudomonadati</taxon>
        <taxon>Pseudomonadota</taxon>
        <taxon>Betaproteobacteria</taxon>
        <taxon>Burkholderiales</taxon>
        <taxon>Sphaerotilaceae</taxon>
        <taxon>Roseateles</taxon>
    </lineage>
</organism>
<dbReference type="CDD" id="cd12915">
    <property type="entry name" value="PDC2_DGC_like"/>
    <property type="match status" value="1"/>
</dbReference>
<dbReference type="PROSITE" id="PS50109">
    <property type="entry name" value="HIS_KIN"/>
    <property type="match status" value="1"/>
</dbReference>
<dbReference type="CDD" id="cd00082">
    <property type="entry name" value="HisKA"/>
    <property type="match status" value="1"/>
</dbReference>
<feature type="domain" description="Histidine kinase" evidence="12">
    <location>
        <begin position="336"/>
        <end position="552"/>
    </location>
</feature>
<dbReference type="InterPro" id="IPR036097">
    <property type="entry name" value="HisK_dim/P_sf"/>
</dbReference>
<evidence type="ECO:0000256" key="6">
    <source>
        <dbReference type="ARBA" id="ARBA00022777"/>
    </source>
</evidence>
<evidence type="ECO:0000313" key="13">
    <source>
        <dbReference type="EMBL" id="PZP34603.1"/>
    </source>
</evidence>
<dbReference type="Pfam" id="PF00512">
    <property type="entry name" value="HisKA"/>
    <property type="match status" value="1"/>
</dbReference>
<name>A0A2W5DVC4_9BURK</name>
<dbReference type="InterPro" id="IPR005467">
    <property type="entry name" value="His_kinase_dom"/>
</dbReference>
<comment type="caution">
    <text evidence="13">The sequence shown here is derived from an EMBL/GenBank/DDBJ whole genome shotgun (WGS) entry which is preliminary data.</text>
</comment>
<dbReference type="SMART" id="SM00387">
    <property type="entry name" value="HATPase_c"/>
    <property type="match status" value="1"/>
</dbReference>
<evidence type="ECO:0000259" key="12">
    <source>
        <dbReference type="PROSITE" id="PS50109"/>
    </source>
</evidence>
<dbReference type="GO" id="GO:0000155">
    <property type="term" value="F:phosphorelay sensor kinase activity"/>
    <property type="evidence" value="ECO:0007669"/>
    <property type="project" value="InterPro"/>
</dbReference>
<dbReference type="CDD" id="cd12914">
    <property type="entry name" value="PDC1_DGC_like"/>
    <property type="match status" value="1"/>
</dbReference>
<keyword evidence="11" id="KW-1133">Transmembrane helix</keyword>
<evidence type="ECO:0000256" key="7">
    <source>
        <dbReference type="ARBA" id="ARBA00023012"/>
    </source>
</evidence>
<evidence type="ECO:0000313" key="14">
    <source>
        <dbReference type="Proteomes" id="UP000249633"/>
    </source>
</evidence>
<protein>
    <recommendedName>
        <fullName evidence="10">Virulence sensor protein BvgS</fullName>
        <ecNumber evidence="2">2.7.13.3</ecNumber>
    </recommendedName>
</protein>
<dbReference type="EMBL" id="QFOD01000004">
    <property type="protein sequence ID" value="PZP34603.1"/>
    <property type="molecule type" value="Genomic_DNA"/>
</dbReference>
<evidence type="ECO:0000256" key="1">
    <source>
        <dbReference type="ARBA" id="ARBA00000085"/>
    </source>
</evidence>
<reference evidence="13 14" key="1">
    <citation type="submission" date="2017-08" db="EMBL/GenBank/DDBJ databases">
        <title>Infants hospitalized years apart are colonized by the same room-sourced microbial strains.</title>
        <authorList>
            <person name="Brooks B."/>
            <person name="Olm M.R."/>
            <person name="Firek B.A."/>
            <person name="Baker R."/>
            <person name="Thomas B.C."/>
            <person name="Morowitz M.J."/>
            <person name="Banfield J.F."/>
        </authorList>
    </citation>
    <scope>NUCLEOTIDE SEQUENCE [LARGE SCALE GENOMIC DNA]</scope>
    <source>
        <strain evidence="13">S2_012_000_R2_81</strain>
    </source>
</reference>
<dbReference type="Proteomes" id="UP000249633">
    <property type="component" value="Unassembled WGS sequence"/>
</dbReference>
<keyword evidence="11" id="KW-0472">Membrane</keyword>
<comment type="function">
    <text evidence="9">Member of the two-component regulatory system BvgS/BvgA. Phosphorylates BvgA via a four-step phosphorelay in response to environmental signals.</text>
</comment>
<dbReference type="InterPro" id="IPR036890">
    <property type="entry name" value="HATPase_C_sf"/>
</dbReference>
<keyword evidence="8" id="KW-0843">Virulence</keyword>
<evidence type="ECO:0000256" key="11">
    <source>
        <dbReference type="SAM" id="Phobius"/>
    </source>
</evidence>
<dbReference type="FunFam" id="1.10.287.130:FF:000001">
    <property type="entry name" value="Two-component sensor histidine kinase"/>
    <property type="match status" value="1"/>
</dbReference>
<dbReference type="AlphaFoldDB" id="A0A2W5DVC4"/>
<dbReference type="Gene3D" id="1.10.287.130">
    <property type="match status" value="1"/>
</dbReference>
<dbReference type="InterPro" id="IPR003594">
    <property type="entry name" value="HATPase_dom"/>
</dbReference>
<dbReference type="Pfam" id="PF02518">
    <property type="entry name" value="HATPase_c"/>
    <property type="match status" value="1"/>
</dbReference>
<dbReference type="SUPFAM" id="SSF55874">
    <property type="entry name" value="ATPase domain of HSP90 chaperone/DNA topoisomerase II/histidine kinase"/>
    <property type="match status" value="1"/>
</dbReference>
<evidence type="ECO:0000256" key="10">
    <source>
        <dbReference type="ARBA" id="ARBA00070152"/>
    </source>
</evidence>
<keyword evidence="4" id="KW-0808">Transferase</keyword>
<gene>
    <name evidence="13" type="ORF">DI603_06535</name>
</gene>
<keyword evidence="11" id="KW-0812">Transmembrane</keyword>
<dbReference type="InterPro" id="IPR054327">
    <property type="entry name" value="His-kinase-like_sensor"/>
</dbReference>
<dbReference type="EC" id="2.7.13.3" evidence="2"/>
<keyword evidence="6 13" id="KW-0418">Kinase</keyword>
<dbReference type="Gene3D" id="3.30.565.10">
    <property type="entry name" value="Histidine kinase-like ATPase, C-terminal domain"/>
    <property type="match status" value="1"/>
</dbReference>
<dbReference type="SMART" id="SM00388">
    <property type="entry name" value="HisKA"/>
    <property type="match status" value="1"/>
</dbReference>
<evidence type="ECO:0000256" key="5">
    <source>
        <dbReference type="ARBA" id="ARBA00022729"/>
    </source>
</evidence>
<dbReference type="CDD" id="cd16922">
    <property type="entry name" value="HATPase_EvgS-ArcB-TorS-like"/>
    <property type="match status" value="1"/>
</dbReference>